<keyword evidence="2" id="KW-0969">Cilium</keyword>
<dbReference type="OrthoDB" id="7870971at2"/>
<dbReference type="AlphaFoldDB" id="A0A1M5ARB9"/>
<dbReference type="RefSeq" id="WP_073143910.1">
    <property type="nucleotide sequence ID" value="NZ_FQUV01000005.1"/>
</dbReference>
<proteinExistence type="predicted"/>
<keyword evidence="3" id="KW-1185">Reference proteome</keyword>
<dbReference type="Proteomes" id="UP000184144">
    <property type="component" value="Unassembled WGS sequence"/>
</dbReference>
<gene>
    <name evidence="2" type="ORF">SAMN05444273_105141</name>
</gene>
<evidence type="ECO:0000313" key="2">
    <source>
        <dbReference type="EMBL" id="SHF32472.1"/>
    </source>
</evidence>
<name>A0A1M5ARB9_9RHOB</name>
<protein>
    <submittedName>
        <fullName evidence="2">Flagellar assembly protein FliH</fullName>
    </submittedName>
</protein>
<reference evidence="3" key="1">
    <citation type="submission" date="2016-11" db="EMBL/GenBank/DDBJ databases">
        <authorList>
            <person name="Varghese N."/>
            <person name="Submissions S."/>
        </authorList>
    </citation>
    <scope>NUCLEOTIDE SEQUENCE [LARGE SCALE GENOMIC DNA]</scope>
    <source>
        <strain evidence="3">DSM 100566</strain>
    </source>
</reference>
<dbReference type="EMBL" id="FQUV01000005">
    <property type="protein sequence ID" value="SHF32472.1"/>
    <property type="molecule type" value="Genomic_DNA"/>
</dbReference>
<sequence>MTQSSYLEDFSSADLRPKASTPTAGTNADALRASFDDGYKCGWQDAAAASQDQDRETREALSSALQVVNFTYFEAREHVMQSVRPVLDAMVEAILPQLLAKSIGGRIVEVLAEAADGIETTITIACAPESTAMLEELVAETIKLPVIVKAEPTLTASQATVHLGDGQARIDLDATLDDLRDAINTFFEIPELMEAEHA</sequence>
<evidence type="ECO:0000313" key="3">
    <source>
        <dbReference type="Proteomes" id="UP000184144"/>
    </source>
</evidence>
<keyword evidence="2" id="KW-0282">Flagellum</keyword>
<feature type="region of interest" description="Disordered" evidence="1">
    <location>
        <begin position="1"/>
        <end position="28"/>
    </location>
</feature>
<dbReference type="STRING" id="1486859.SAMN05444273_105141"/>
<keyword evidence="2" id="KW-0966">Cell projection</keyword>
<organism evidence="2 3">
    <name type="scientific">Litoreibacter ascidiaceicola</name>
    <dbReference type="NCBI Taxonomy" id="1486859"/>
    <lineage>
        <taxon>Bacteria</taxon>
        <taxon>Pseudomonadati</taxon>
        <taxon>Pseudomonadota</taxon>
        <taxon>Alphaproteobacteria</taxon>
        <taxon>Rhodobacterales</taxon>
        <taxon>Roseobacteraceae</taxon>
        <taxon>Litoreibacter</taxon>
    </lineage>
</organism>
<accession>A0A1M5ARB9</accession>
<evidence type="ECO:0000256" key="1">
    <source>
        <dbReference type="SAM" id="MobiDB-lite"/>
    </source>
</evidence>